<dbReference type="SUPFAM" id="SSF53098">
    <property type="entry name" value="Ribonuclease H-like"/>
    <property type="match status" value="1"/>
</dbReference>
<dbReference type="Gene3D" id="3.30.420.10">
    <property type="entry name" value="Ribonuclease H-like superfamily/Ribonuclease H"/>
    <property type="match status" value="1"/>
</dbReference>
<dbReference type="InterPro" id="IPR036397">
    <property type="entry name" value="RNaseH_sf"/>
</dbReference>
<dbReference type="PANTHER" id="PTHR11046">
    <property type="entry name" value="OLIGORIBONUCLEASE, MITOCHONDRIAL"/>
    <property type="match status" value="1"/>
</dbReference>
<dbReference type="GO" id="GO:0005739">
    <property type="term" value="C:mitochondrion"/>
    <property type="evidence" value="ECO:0007669"/>
    <property type="project" value="TreeGrafter"/>
</dbReference>
<comment type="caution">
    <text evidence="6">The sequence shown here is derived from an EMBL/GenBank/DDBJ whole genome shotgun (WGS) entry which is preliminary data.</text>
</comment>
<keyword evidence="7" id="KW-1185">Reference proteome</keyword>
<dbReference type="Pfam" id="PF00929">
    <property type="entry name" value="RNase_T"/>
    <property type="match status" value="1"/>
</dbReference>
<evidence type="ECO:0000256" key="3">
    <source>
        <dbReference type="ARBA" id="ARBA00022801"/>
    </source>
</evidence>
<proteinExistence type="inferred from homology"/>
<dbReference type="InterPro" id="IPR022894">
    <property type="entry name" value="Oligoribonuclease"/>
</dbReference>
<organism evidence="6 7">
    <name type="scientific">Dinothrombium tinctorium</name>
    <dbReference type="NCBI Taxonomy" id="1965070"/>
    <lineage>
        <taxon>Eukaryota</taxon>
        <taxon>Metazoa</taxon>
        <taxon>Ecdysozoa</taxon>
        <taxon>Arthropoda</taxon>
        <taxon>Chelicerata</taxon>
        <taxon>Arachnida</taxon>
        <taxon>Acari</taxon>
        <taxon>Acariformes</taxon>
        <taxon>Trombidiformes</taxon>
        <taxon>Prostigmata</taxon>
        <taxon>Anystina</taxon>
        <taxon>Parasitengona</taxon>
        <taxon>Trombidioidea</taxon>
        <taxon>Trombidiidae</taxon>
        <taxon>Dinothrombium</taxon>
    </lineage>
</organism>
<evidence type="ECO:0000256" key="4">
    <source>
        <dbReference type="ARBA" id="ARBA00022839"/>
    </source>
</evidence>
<dbReference type="InterPro" id="IPR013520">
    <property type="entry name" value="Ribonucl_H"/>
</dbReference>
<evidence type="ECO:0000259" key="5">
    <source>
        <dbReference type="SMART" id="SM00479"/>
    </source>
</evidence>
<evidence type="ECO:0000256" key="2">
    <source>
        <dbReference type="ARBA" id="ARBA00022722"/>
    </source>
</evidence>
<dbReference type="GO" id="GO:0000175">
    <property type="term" value="F:3'-5'-RNA exonuclease activity"/>
    <property type="evidence" value="ECO:0007669"/>
    <property type="project" value="InterPro"/>
</dbReference>
<gene>
    <name evidence="6" type="ORF">B4U79_12307</name>
</gene>
<dbReference type="PANTHER" id="PTHR11046:SF0">
    <property type="entry name" value="OLIGORIBONUCLEASE, MITOCHONDRIAL"/>
    <property type="match status" value="1"/>
</dbReference>
<sequence>MFFNFCRNRCLKNIRKRFNKVREVALIAKRELNESKARGTMANNLHLVWVDCEMTGLNYDCDRIMEIAAIITNAHIEEIANIGPLVIKTDANVLRSMNDWCKEHHANSGLTKACLESNLSIEDADNRLYQFLSEYNISNAPLAGNSVSVDRIFLQKWCPKFSSLLHYRTVDVSTLKELVKRWYPNATAFEKRSTHRALDDIRESISELKFYKQKYFIN</sequence>
<evidence type="ECO:0000313" key="7">
    <source>
        <dbReference type="Proteomes" id="UP000285301"/>
    </source>
</evidence>
<dbReference type="STRING" id="1965070.A0A443R5B8"/>
<comment type="similarity">
    <text evidence="1">Belongs to the oligoribonuclease family.</text>
</comment>
<dbReference type="SMART" id="SM00479">
    <property type="entry name" value="EXOIII"/>
    <property type="match status" value="1"/>
</dbReference>
<keyword evidence="2" id="KW-0540">Nuclease</keyword>
<keyword evidence="3" id="KW-0378">Hydrolase</keyword>
<protein>
    <recommendedName>
        <fullName evidence="5">Exonuclease domain-containing protein</fullName>
    </recommendedName>
</protein>
<dbReference type="Proteomes" id="UP000285301">
    <property type="component" value="Unassembled WGS sequence"/>
</dbReference>
<dbReference type="OrthoDB" id="270189at2759"/>
<name>A0A443R5B8_9ACAR</name>
<keyword evidence="4" id="KW-0269">Exonuclease</keyword>
<feature type="domain" description="Exonuclease" evidence="5">
    <location>
        <begin position="46"/>
        <end position="217"/>
    </location>
</feature>
<evidence type="ECO:0000256" key="1">
    <source>
        <dbReference type="ARBA" id="ARBA00009921"/>
    </source>
</evidence>
<accession>A0A443R5B8</accession>
<dbReference type="NCBIfam" id="NF003765">
    <property type="entry name" value="PRK05359.1"/>
    <property type="match status" value="1"/>
</dbReference>
<dbReference type="InterPro" id="IPR012337">
    <property type="entry name" value="RNaseH-like_sf"/>
</dbReference>
<reference evidence="6 7" key="1">
    <citation type="journal article" date="2018" name="Gigascience">
        <title>Genomes of trombidid mites reveal novel predicted allergens and laterally-transferred genes associated with secondary metabolism.</title>
        <authorList>
            <person name="Dong X."/>
            <person name="Chaisiri K."/>
            <person name="Xia D."/>
            <person name="Armstrong S.D."/>
            <person name="Fang Y."/>
            <person name="Donnelly M.J."/>
            <person name="Kadowaki T."/>
            <person name="McGarry J.W."/>
            <person name="Darby A.C."/>
            <person name="Makepeace B.L."/>
        </authorList>
    </citation>
    <scope>NUCLEOTIDE SEQUENCE [LARGE SCALE GENOMIC DNA]</scope>
    <source>
        <strain evidence="6">UoL-WK</strain>
    </source>
</reference>
<dbReference type="GO" id="GO:0003676">
    <property type="term" value="F:nucleic acid binding"/>
    <property type="evidence" value="ECO:0007669"/>
    <property type="project" value="InterPro"/>
</dbReference>
<evidence type="ECO:0000313" key="6">
    <source>
        <dbReference type="EMBL" id="RWS10475.1"/>
    </source>
</evidence>
<dbReference type="AlphaFoldDB" id="A0A443R5B8"/>
<dbReference type="CDD" id="cd06135">
    <property type="entry name" value="Orn"/>
    <property type="match status" value="1"/>
</dbReference>
<dbReference type="EMBL" id="NCKU01002084">
    <property type="protein sequence ID" value="RWS10475.1"/>
    <property type="molecule type" value="Genomic_DNA"/>
</dbReference>